<evidence type="ECO:0000313" key="4">
    <source>
        <dbReference type="EMBL" id="SQF35845.1"/>
    </source>
</evidence>
<dbReference type="InterPro" id="IPR010982">
    <property type="entry name" value="Lambda_DNA-bd_dom_sf"/>
</dbReference>
<feature type="domain" description="HTH cro/C1-type" evidence="3">
    <location>
        <begin position="7"/>
        <end position="61"/>
    </location>
</feature>
<feature type="transmembrane region" description="Helical" evidence="2">
    <location>
        <begin position="177"/>
        <end position="198"/>
    </location>
</feature>
<organism evidence="4 5">
    <name type="scientific">Streptococcus sanguinis</name>
    <dbReference type="NCBI Taxonomy" id="1305"/>
    <lineage>
        <taxon>Bacteria</taxon>
        <taxon>Bacillati</taxon>
        <taxon>Bacillota</taxon>
        <taxon>Bacilli</taxon>
        <taxon>Lactobacillales</taxon>
        <taxon>Streptococcaceae</taxon>
        <taxon>Streptococcus</taxon>
    </lineage>
</organism>
<evidence type="ECO:0000256" key="1">
    <source>
        <dbReference type="ARBA" id="ARBA00023125"/>
    </source>
</evidence>
<dbReference type="GO" id="GO:0003677">
    <property type="term" value="F:DNA binding"/>
    <property type="evidence" value="ECO:0007669"/>
    <property type="project" value="UniProtKB-KW"/>
</dbReference>
<feature type="transmembrane region" description="Helical" evidence="2">
    <location>
        <begin position="144"/>
        <end position="165"/>
    </location>
</feature>
<protein>
    <submittedName>
        <fullName evidence="4">XRE family transcriptional regulator</fullName>
    </submittedName>
</protein>
<evidence type="ECO:0000313" key="5">
    <source>
        <dbReference type="Proteomes" id="UP000249623"/>
    </source>
</evidence>
<feature type="transmembrane region" description="Helical" evidence="2">
    <location>
        <begin position="86"/>
        <end position="105"/>
    </location>
</feature>
<gene>
    <name evidence="4" type="primary">immR_3</name>
    <name evidence="4" type="ORF">NCTC11085_01991</name>
</gene>
<proteinExistence type="predicted"/>
<keyword evidence="2" id="KW-0812">Transmembrane</keyword>
<keyword evidence="1" id="KW-0238">DNA-binding</keyword>
<dbReference type="PANTHER" id="PTHR46558">
    <property type="entry name" value="TRACRIPTIONAL REGULATORY PROTEIN-RELATED-RELATED"/>
    <property type="match status" value="1"/>
</dbReference>
<accession>A0A2X3VEC6</accession>
<dbReference type="SUPFAM" id="SSF47413">
    <property type="entry name" value="lambda repressor-like DNA-binding domains"/>
    <property type="match status" value="1"/>
</dbReference>
<feature type="transmembrane region" description="Helical" evidence="2">
    <location>
        <begin position="111"/>
        <end position="132"/>
    </location>
</feature>
<dbReference type="AlphaFoldDB" id="A0A2X3VEC6"/>
<evidence type="ECO:0000259" key="3">
    <source>
        <dbReference type="PROSITE" id="PS50943"/>
    </source>
</evidence>
<keyword evidence="2" id="KW-0472">Membrane</keyword>
<dbReference type="EMBL" id="LS483346">
    <property type="protein sequence ID" value="SQF35845.1"/>
    <property type="molecule type" value="Genomic_DNA"/>
</dbReference>
<dbReference type="Pfam" id="PF01381">
    <property type="entry name" value="HTH_3"/>
    <property type="match status" value="1"/>
</dbReference>
<name>A0A2X3VEC6_STRSA</name>
<sequence length="205" mass="23023">MNLSDRIQYLRKARGISQEGLADQLGVSRQAVSKWESEQSMPDLDKIISMSDYFDVTTDYLLKGIEPVVQKEEEQSIKYRRIASNICYQLSLGFIGLGIILSIILADFLKISVLLTPVLIVQGVGLLVWGTGRNLSEVRPSFQVKLVLILFLLFVPLGFLSNVLFPLGKIFPYPTSLAASLAFVTFYLILGVCISLFLKKQDWKQ</sequence>
<dbReference type="InterPro" id="IPR001387">
    <property type="entry name" value="Cro/C1-type_HTH"/>
</dbReference>
<dbReference type="Proteomes" id="UP000249623">
    <property type="component" value="Chromosome 1"/>
</dbReference>
<reference evidence="4 5" key="1">
    <citation type="submission" date="2018-06" db="EMBL/GenBank/DDBJ databases">
        <authorList>
            <consortium name="Pathogen Informatics"/>
            <person name="Doyle S."/>
        </authorList>
    </citation>
    <scope>NUCLEOTIDE SEQUENCE [LARGE SCALE GENOMIC DNA]</scope>
    <source>
        <strain evidence="4 5">NCTC11085</strain>
    </source>
</reference>
<dbReference type="RefSeq" id="WP_002926712.1">
    <property type="nucleotide sequence ID" value="NZ_CP071430.1"/>
</dbReference>
<dbReference type="Gene3D" id="1.10.260.40">
    <property type="entry name" value="lambda repressor-like DNA-binding domains"/>
    <property type="match status" value="1"/>
</dbReference>
<dbReference type="PANTHER" id="PTHR46558:SF4">
    <property type="entry name" value="DNA-BIDING PHAGE PROTEIN"/>
    <property type="match status" value="1"/>
</dbReference>
<dbReference type="SMART" id="SM00530">
    <property type="entry name" value="HTH_XRE"/>
    <property type="match status" value="1"/>
</dbReference>
<dbReference type="CDD" id="cd00093">
    <property type="entry name" value="HTH_XRE"/>
    <property type="match status" value="1"/>
</dbReference>
<dbReference type="PROSITE" id="PS50943">
    <property type="entry name" value="HTH_CROC1"/>
    <property type="match status" value="1"/>
</dbReference>
<keyword evidence="2" id="KW-1133">Transmembrane helix</keyword>
<evidence type="ECO:0000256" key="2">
    <source>
        <dbReference type="SAM" id="Phobius"/>
    </source>
</evidence>